<organism evidence="1 2">
    <name type="scientific">Dermatophagoides pteronyssinus</name>
    <name type="common">European house dust mite</name>
    <dbReference type="NCBI Taxonomy" id="6956"/>
    <lineage>
        <taxon>Eukaryota</taxon>
        <taxon>Metazoa</taxon>
        <taxon>Ecdysozoa</taxon>
        <taxon>Arthropoda</taxon>
        <taxon>Chelicerata</taxon>
        <taxon>Arachnida</taxon>
        <taxon>Acari</taxon>
        <taxon>Acariformes</taxon>
        <taxon>Sarcoptiformes</taxon>
        <taxon>Astigmata</taxon>
        <taxon>Psoroptidia</taxon>
        <taxon>Analgoidea</taxon>
        <taxon>Pyroglyphidae</taxon>
        <taxon>Dermatophagoidinae</taxon>
        <taxon>Dermatophagoides</taxon>
    </lineage>
</organism>
<accession>A0ABQ8J428</accession>
<dbReference type="EMBL" id="NJHN03000077">
    <property type="protein sequence ID" value="KAH9417250.1"/>
    <property type="molecule type" value="Genomic_DNA"/>
</dbReference>
<feature type="non-terminal residue" evidence="1">
    <location>
        <position position="1"/>
    </location>
</feature>
<reference evidence="1 2" key="2">
    <citation type="journal article" date="2022" name="Mol. Biol. Evol.">
        <title>Comparative Genomics Reveals Insights into the Divergent Evolution of Astigmatic Mites and Household Pest Adaptations.</title>
        <authorList>
            <person name="Xiong Q."/>
            <person name="Wan A.T."/>
            <person name="Liu X."/>
            <person name="Fung C.S."/>
            <person name="Xiao X."/>
            <person name="Malainual N."/>
            <person name="Hou J."/>
            <person name="Wang L."/>
            <person name="Wang M."/>
            <person name="Yang K.Y."/>
            <person name="Cui Y."/>
            <person name="Leung E.L."/>
            <person name="Nong W."/>
            <person name="Shin S.K."/>
            <person name="Au S.W."/>
            <person name="Jeong K.Y."/>
            <person name="Chew F.T."/>
            <person name="Hui J.H."/>
            <person name="Leung T.F."/>
            <person name="Tungtrongchitr A."/>
            <person name="Zhong N."/>
            <person name="Liu Z."/>
            <person name="Tsui S.K."/>
        </authorList>
    </citation>
    <scope>NUCLEOTIDE SEQUENCE [LARGE SCALE GENOMIC DNA]</scope>
    <source>
        <strain evidence="1">Derp</strain>
    </source>
</reference>
<evidence type="ECO:0000313" key="1">
    <source>
        <dbReference type="EMBL" id="KAH9417250.1"/>
    </source>
</evidence>
<comment type="caution">
    <text evidence="1">The sequence shown here is derived from an EMBL/GenBank/DDBJ whole genome shotgun (WGS) entry which is preliminary data.</text>
</comment>
<evidence type="ECO:0000313" key="2">
    <source>
        <dbReference type="Proteomes" id="UP000887458"/>
    </source>
</evidence>
<gene>
    <name evidence="1" type="ORF">DERP_007247</name>
</gene>
<keyword evidence="2" id="KW-1185">Reference proteome</keyword>
<name>A0ABQ8J428_DERPT</name>
<protein>
    <submittedName>
        <fullName evidence="1">Uncharacterized protein</fullName>
    </submittedName>
</protein>
<dbReference type="Proteomes" id="UP000887458">
    <property type="component" value="Unassembled WGS sequence"/>
</dbReference>
<sequence>GTAAGAAGVTSCAKYPGIIWLRNVGVERTPVNVSNLSKKWIWKKIIIIIIIIQNLFIPLDSRRVELMLVLGSEFSVIKVVDPLSLMFSVEFCRKCGFTKRPETTKCGGCGDIVPFNINGCEELRFIDGVVDC</sequence>
<feature type="non-terminal residue" evidence="1">
    <location>
        <position position="132"/>
    </location>
</feature>
<proteinExistence type="predicted"/>
<reference evidence="1 2" key="1">
    <citation type="journal article" date="2018" name="J. Allergy Clin. Immunol.">
        <title>High-quality assembly of Dermatophagoides pteronyssinus genome and transcriptome reveals a wide range of novel allergens.</title>
        <authorList>
            <person name="Liu X.Y."/>
            <person name="Yang K.Y."/>
            <person name="Wang M.Q."/>
            <person name="Kwok J.S."/>
            <person name="Zeng X."/>
            <person name="Yang Z."/>
            <person name="Xiao X.J."/>
            <person name="Lau C.P."/>
            <person name="Li Y."/>
            <person name="Huang Z.M."/>
            <person name="Ba J.G."/>
            <person name="Yim A.K."/>
            <person name="Ouyang C.Y."/>
            <person name="Ngai S.M."/>
            <person name="Chan T.F."/>
            <person name="Leung E.L."/>
            <person name="Liu L."/>
            <person name="Liu Z.G."/>
            <person name="Tsui S.K."/>
        </authorList>
    </citation>
    <scope>NUCLEOTIDE SEQUENCE [LARGE SCALE GENOMIC DNA]</scope>
    <source>
        <strain evidence="1">Derp</strain>
    </source>
</reference>